<organism evidence="3 4">
    <name type="scientific">Chryseolinea lacunae</name>
    <dbReference type="NCBI Taxonomy" id="2801331"/>
    <lineage>
        <taxon>Bacteria</taxon>
        <taxon>Pseudomonadati</taxon>
        <taxon>Bacteroidota</taxon>
        <taxon>Cytophagia</taxon>
        <taxon>Cytophagales</taxon>
        <taxon>Fulvivirgaceae</taxon>
        <taxon>Chryseolinea</taxon>
    </lineage>
</organism>
<dbReference type="Gene3D" id="3.30.559.30">
    <property type="entry name" value="Nonribosomal peptide synthetase, condensation domain"/>
    <property type="match status" value="1"/>
</dbReference>
<dbReference type="EMBL" id="JAERRB010000005">
    <property type="protein sequence ID" value="MBL0743080.1"/>
    <property type="molecule type" value="Genomic_DNA"/>
</dbReference>
<dbReference type="SUPFAM" id="SSF56801">
    <property type="entry name" value="Acetyl-CoA synthetase-like"/>
    <property type="match status" value="1"/>
</dbReference>
<feature type="domain" description="AMP-dependent synthetase/ligase" evidence="1">
    <location>
        <begin position="200"/>
        <end position="379"/>
    </location>
</feature>
<dbReference type="PANTHER" id="PTHR45398">
    <property type="match status" value="1"/>
</dbReference>
<reference evidence="3 4" key="1">
    <citation type="submission" date="2021-01" db="EMBL/GenBank/DDBJ databases">
        <title>Chryseolinea sp. Jin1 Genome sequencing and assembly.</title>
        <authorList>
            <person name="Kim I."/>
        </authorList>
    </citation>
    <scope>NUCLEOTIDE SEQUENCE [LARGE SCALE GENOMIC DNA]</scope>
    <source>
        <strain evidence="3 4">Jin1</strain>
    </source>
</reference>
<evidence type="ECO:0000259" key="1">
    <source>
        <dbReference type="Pfam" id="PF00501"/>
    </source>
</evidence>
<feature type="domain" description="Condensation" evidence="2">
    <location>
        <begin position="454"/>
        <end position="903"/>
    </location>
</feature>
<dbReference type="Proteomes" id="UP000613030">
    <property type="component" value="Unassembled WGS sequence"/>
</dbReference>
<gene>
    <name evidence="3" type="ORF">JI741_17755</name>
</gene>
<evidence type="ECO:0000313" key="3">
    <source>
        <dbReference type="EMBL" id="MBL0743080.1"/>
    </source>
</evidence>
<dbReference type="Gene3D" id="3.40.50.980">
    <property type="match status" value="2"/>
</dbReference>
<dbReference type="Gene3D" id="3.30.559.10">
    <property type="entry name" value="Chloramphenicol acetyltransferase-like domain"/>
    <property type="match status" value="1"/>
</dbReference>
<feature type="domain" description="AMP-dependent synthetase/ligase" evidence="1">
    <location>
        <begin position="10"/>
        <end position="137"/>
    </location>
</feature>
<sequence length="930" mass="104309">MNSSVFLGVFEGHVAAYPNRVAVDAGQIRVTYETLHANAMRLNNALQTLAVRRGTIVAVAMLPGADHLTAALAILNVGAVYAPIDMDAHSRRQNKTFEQSPCEIIIADEQTADEVMMRPSFRMRVGAIMLVVKNGEVSSFRCDAAGFAPCDLLSWQTARERGGQAFSMAGYLPHGSWQGGQGKLTLESYESLDHVLQWEATTLQVNADARMAYVAHGNFDSSLRDMLLPLFAGATLCIPDATASNDIQKFSTWLVAQQITLLHCAPSFFRALTSAWHNRDETQAPGFDSLRHIVMAGETLNNEDVLAWRAQVSNVALINMFGPAGTTLPRTYHHVREVSGPPHQAVHAGKAIDNTFVAVINNNKLCRIGEIGELYVITPFKGADYADESSTSDGDWVQNPLNPERQLILRTRTQGRYLRDRNIEIIESDRENTTGKKEAPAVSNRGIPLLPHADGYELSNSQKRVWIMYETDNKALYNVPYAFQFDGPLQVAAFCKAIERVVQRHEILRTTFLAADNGPRQFIHPFHAPVHGVAFRDLRAEAANEALALNIITQESNTIFDLETGPLFKATLLRLTDDSFKFLFVTHHIISDAWSMEILIDEVLALYEAFAKDQADPLQPLTIQYKEYAHWQNRQLADGSEGVNRHKQFWLNELKGKPTTVDLPLDFARPAVRTYESETLAVSIDGETKRGLEQHCQRIGATPFMAFVAALNIVLAKHARQNHVTIGFPVAGREHHQLENQIGNYINTIPIRTVIDPNRTFHDFFQDVKRHVLEVLDHQIYPFNQLVEDLDLPLDRSRNVIFDVGFTYDKGNALTVGHQGRNLSGVEVCALENGFNLVKTDLWVKVMEMHYGFSVTISYNIRLFRAPVVQKYLTDIKFLIENIAAPQDHTIQTLIDLLNDNQQRLEMASSKIIKTKNLNSLRTILQKTSR</sequence>
<dbReference type="Gene3D" id="2.30.38.10">
    <property type="entry name" value="Luciferase, Domain 3"/>
    <property type="match status" value="1"/>
</dbReference>
<proteinExistence type="predicted"/>
<accession>A0ABS1KUC2</accession>
<dbReference type="RefSeq" id="WP_202012000.1">
    <property type="nucleotide sequence ID" value="NZ_JAERRB010000005.1"/>
</dbReference>
<dbReference type="Pfam" id="PF00668">
    <property type="entry name" value="Condensation"/>
    <property type="match status" value="1"/>
</dbReference>
<dbReference type="PANTHER" id="PTHR45398:SF1">
    <property type="entry name" value="ENZYME, PUTATIVE (JCVI)-RELATED"/>
    <property type="match status" value="1"/>
</dbReference>
<comment type="caution">
    <text evidence="3">The sequence shown here is derived from an EMBL/GenBank/DDBJ whole genome shotgun (WGS) entry which is preliminary data.</text>
</comment>
<dbReference type="SUPFAM" id="SSF52777">
    <property type="entry name" value="CoA-dependent acyltransferases"/>
    <property type="match status" value="2"/>
</dbReference>
<name>A0ABS1KUC2_9BACT</name>
<protein>
    <submittedName>
        <fullName evidence="3">AMP-binding protein</fullName>
    </submittedName>
</protein>
<evidence type="ECO:0000259" key="2">
    <source>
        <dbReference type="Pfam" id="PF00668"/>
    </source>
</evidence>
<dbReference type="InterPro" id="IPR000873">
    <property type="entry name" value="AMP-dep_synth/lig_dom"/>
</dbReference>
<dbReference type="CDD" id="cd19531">
    <property type="entry name" value="LCL_NRPS-like"/>
    <property type="match status" value="1"/>
</dbReference>
<keyword evidence="4" id="KW-1185">Reference proteome</keyword>
<dbReference type="Pfam" id="PF00501">
    <property type="entry name" value="AMP-binding"/>
    <property type="match status" value="2"/>
</dbReference>
<dbReference type="InterPro" id="IPR023213">
    <property type="entry name" value="CAT-like_dom_sf"/>
</dbReference>
<dbReference type="InterPro" id="IPR001242">
    <property type="entry name" value="Condensation_dom"/>
</dbReference>
<evidence type="ECO:0000313" key="4">
    <source>
        <dbReference type="Proteomes" id="UP000613030"/>
    </source>
</evidence>